<dbReference type="Gene3D" id="3.20.20.70">
    <property type="entry name" value="Aldolase class I"/>
    <property type="match status" value="1"/>
</dbReference>
<evidence type="ECO:0000256" key="5">
    <source>
        <dbReference type="ARBA" id="ARBA00022857"/>
    </source>
</evidence>
<dbReference type="PANTHER" id="PTHR11082">
    <property type="entry name" value="TRNA-DIHYDROURIDINE SYNTHASE"/>
    <property type="match status" value="1"/>
</dbReference>
<dbReference type="GO" id="GO:0050660">
    <property type="term" value="F:flavin adenine dinucleotide binding"/>
    <property type="evidence" value="ECO:0007669"/>
    <property type="project" value="InterPro"/>
</dbReference>
<evidence type="ECO:0000256" key="9">
    <source>
        <dbReference type="ARBA" id="ARBA00038890"/>
    </source>
</evidence>
<keyword evidence="3" id="KW-0288">FMN</keyword>
<evidence type="ECO:0000256" key="7">
    <source>
        <dbReference type="ARBA" id="ARBA00023027"/>
    </source>
</evidence>
<comment type="catalytic activity">
    <reaction evidence="10">
        <text>5,6-dihydrouridine(17) in tRNA + NAD(+) = uridine(17) in tRNA + NADH + H(+)</text>
        <dbReference type="Rhea" id="RHEA:53372"/>
        <dbReference type="Rhea" id="RHEA-COMP:13541"/>
        <dbReference type="Rhea" id="RHEA-COMP:13542"/>
        <dbReference type="ChEBI" id="CHEBI:15378"/>
        <dbReference type="ChEBI" id="CHEBI:57540"/>
        <dbReference type="ChEBI" id="CHEBI:57945"/>
        <dbReference type="ChEBI" id="CHEBI:65315"/>
        <dbReference type="ChEBI" id="CHEBI:74443"/>
        <dbReference type="EC" id="1.3.1.88"/>
    </reaction>
    <physiologicalReaction direction="right-to-left" evidence="10">
        <dbReference type="Rhea" id="RHEA:53374"/>
    </physiologicalReaction>
</comment>
<dbReference type="EMBL" id="CAJNOC010001955">
    <property type="protein sequence ID" value="CAF0903046.1"/>
    <property type="molecule type" value="Genomic_DNA"/>
</dbReference>
<comment type="catalytic activity">
    <reaction evidence="13">
        <text>5,6-dihydrouridine(17) in tRNA + NADP(+) = uridine(17) in tRNA + NADPH + H(+)</text>
        <dbReference type="Rhea" id="RHEA:53368"/>
        <dbReference type="Rhea" id="RHEA-COMP:13541"/>
        <dbReference type="Rhea" id="RHEA-COMP:13542"/>
        <dbReference type="ChEBI" id="CHEBI:15378"/>
        <dbReference type="ChEBI" id="CHEBI:57783"/>
        <dbReference type="ChEBI" id="CHEBI:58349"/>
        <dbReference type="ChEBI" id="CHEBI:65315"/>
        <dbReference type="ChEBI" id="CHEBI:74443"/>
        <dbReference type="EC" id="1.3.1.88"/>
    </reaction>
    <physiologicalReaction direction="right-to-left" evidence="13">
        <dbReference type="Rhea" id="RHEA:53370"/>
    </physiologicalReaction>
</comment>
<evidence type="ECO:0000256" key="10">
    <source>
        <dbReference type="ARBA" id="ARBA00047287"/>
    </source>
</evidence>
<evidence type="ECO:0000313" key="15">
    <source>
        <dbReference type="EMBL" id="CAF0903046.1"/>
    </source>
</evidence>
<keyword evidence="6" id="KW-0560">Oxidoreductase</keyword>
<dbReference type="EC" id="1.3.1.88" evidence="9"/>
<organism evidence="15 16">
    <name type="scientific">Brachionus calyciflorus</name>
    <dbReference type="NCBI Taxonomy" id="104777"/>
    <lineage>
        <taxon>Eukaryota</taxon>
        <taxon>Metazoa</taxon>
        <taxon>Spiralia</taxon>
        <taxon>Gnathifera</taxon>
        <taxon>Rotifera</taxon>
        <taxon>Eurotatoria</taxon>
        <taxon>Monogononta</taxon>
        <taxon>Pseudotrocha</taxon>
        <taxon>Ploima</taxon>
        <taxon>Brachionidae</taxon>
        <taxon>Brachionus</taxon>
    </lineage>
</organism>
<dbReference type="InterPro" id="IPR013785">
    <property type="entry name" value="Aldolase_TIM"/>
</dbReference>
<comment type="caution">
    <text evidence="15">The sequence shown here is derived from an EMBL/GenBank/DDBJ whole genome shotgun (WGS) entry which is preliminary data.</text>
</comment>
<evidence type="ECO:0000256" key="3">
    <source>
        <dbReference type="ARBA" id="ARBA00022643"/>
    </source>
</evidence>
<keyword evidence="7" id="KW-0520">NAD</keyword>
<evidence type="ECO:0000256" key="2">
    <source>
        <dbReference type="ARBA" id="ARBA00022630"/>
    </source>
</evidence>
<proteinExistence type="inferred from homology"/>
<comment type="catalytic activity">
    <reaction evidence="11">
        <text>5,6-dihydrouridine(16) in tRNA + NADP(+) = uridine(16) in tRNA + NADPH + H(+)</text>
        <dbReference type="Rhea" id="RHEA:53376"/>
        <dbReference type="Rhea" id="RHEA-COMP:13543"/>
        <dbReference type="Rhea" id="RHEA-COMP:13544"/>
        <dbReference type="ChEBI" id="CHEBI:15378"/>
        <dbReference type="ChEBI" id="CHEBI:57783"/>
        <dbReference type="ChEBI" id="CHEBI:58349"/>
        <dbReference type="ChEBI" id="CHEBI:65315"/>
        <dbReference type="ChEBI" id="CHEBI:74443"/>
        <dbReference type="EC" id="1.3.1.88"/>
    </reaction>
    <physiologicalReaction direction="right-to-left" evidence="11">
        <dbReference type="Rhea" id="RHEA:53378"/>
    </physiologicalReaction>
</comment>
<gene>
    <name evidence="15" type="ORF">OXX778_LOCUS11499</name>
</gene>
<keyword evidence="2" id="KW-0285">Flavoprotein</keyword>
<evidence type="ECO:0000256" key="12">
    <source>
        <dbReference type="ARBA" id="ARBA00048934"/>
    </source>
</evidence>
<comment type="similarity">
    <text evidence="8">Belongs to the Dus family. Dus1 subfamily.</text>
</comment>
<evidence type="ECO:0000256" key="13">
    <source>
        <dbReference type="ARBA" id="ARBA00049467"/>
    </source>
</evidence>
<dbReference type="SUPFAM" id="SSF51395">
    <property type="entry name" value="FMN-linked oxidoreductases"/>
    <property type="match status" value="1"/>
</dbReference>
<dbReference type="Proteomes" id="UP000663879">
    <property type="component" value="Unassembled WGS sequence"/>
</dbReference>
<reference evidence="15" key="1">
    <citation type="submission" date="2021-02" db="EMBL/GenBank/DDBJ databases">
        <authorList>
            <person name="Nowell W R."/>
        </authorList>
    </citation>
    <scope>NUCLEOTIDE SEQUENCE</scope>
    <source>
        <strain evidence="15">Ploen Becks lab</strain>
    </source>
</reference>
<keyword evidence="4" id="KW-0819">tRNA processing</keyword>
<accession>A0A813ZTI1</accession>
<evidence type="ECO:0000256" key="8">
    <source>
        <dbReference type="ARBA" id="ARBA00038313"/>
    </source>
</evidence>
<evidence type="ECO:0000256" key="11">
    <source>
        <dbReference type="ARBA" id="ARBA00047652"/>
    </source>
</evidence>
<dbReference type="GO" id="GO:0017150">
    <property type="term" value="F:tRNA dihydrouridine synthase activity"/>
    <property type="evidence" value="ECO:0007669"/>
    <property type="project" value="InterPro"/>
</dbReference>
<dbReference type="PROSITE" id="PS01136">
    <property type="entry name" value="UPF0034"/>
    <property type="match status" value="1"/>
</dbReference>
<dbReference type="AlphaFoldDB" id="A0A813ZTI1"/>
<evidence type="ECO:0000256" key="1">
    <source>
        <dbReference type="ARBA" id="ARBA00001917"/>
    </source>
</evidence>
<dbReference type="InterPro" id="IPR035587">
    <property type="entry name" value="DUS-like_FMN-bd"/>
</dbReference>
<comment type="catalytic activity">
    <reaction evidence="12">
        <text>5,6-dihydrouridine(16) in tRNA + NAD(+) = uridine(16) in tRNA + NADH + H(+)</text>
        <dbReference type="Rhea" id="RHEA:53380"/>
        <dbReference type="Rhea" id="RHEA-COMP:13543"/>
        <dbReference type="Rhea" id="RHEA-COMP:13544"/>
        <dbReference type="ChEBI" id="CHEBI:15378"/>
        <dbReference type="ChEBI" id="CHEBI:57540"/>
        <dbReference type="ChEBI" id="CHEBI:57945"/>
        <dbReference type="ChEBI" id="CHEBI:65315"/>
        <dbReference type="ChEBI" id="CHEBI:74443"/>
        <dbReference type="EC" id="1.3.1.88"/>
    </reaction>
    <physiologicalReaction direction="right-to-left" evidence="12">
        <dbReference type="Rhea" id="RHEA:53382"/>
    </physiologicalReaction>
</comment>
<evidence type="ECO:0000256" key="4">
    <source>
        <dbReference type="ARBA" id="ARBA00022694"/>
    </source>
</evidence>
<dbReference type="Pfam" id="PF01207">
    <property type="entry name" value="Dus"/>
    <property type="match status" value="1"/>
</dbReference>
<evidence type="ECO:0000259" key="14">
    <source>
        <dbReference type="Pfam" id="PF01207"/>
    </source>
</evidence>
<name>A0A813ZTI1_9BILA</name>
<dbReference type="PANTHER" id="PTHR11082:SF5">
    <property type="entry name" value="TRNA-DIHYDROURIDINE(16_17) SYNTHASE [NAD(P)(+)]-LIKE"/>
    <property type="match status" value="1"/>
</dbReference>
<dbReference type="OrthoDB" id="272303at2759"/>
<evidence type="ECO:0000313" key="16">
    <source>
        <dbReference type="Proteomes" id="UP000663879"/>
    </source>
</evidence>
<dbReference type="InterPro" id="IPR018517">
    <property type="entry name" value="tRNA_hU_synthase_CS"/>
</dbReference>
<comment type="cofactor">
    <cofactor evidence="1">
        <name>FMN</name>
        <dbReference type="ChEBI" id="CHEBI:58210"/>
    </cofactor>
</comment>
<protein>
    <recommendedName>
        <fullName evidence="9">tRNA-dihydrouridine(16/17) synthase [NAD(P)(+)]</fullName>
        <ecNumber evidence="9">1.3.1.88</ecNumber>
    </recommendedName>
</protein>
<keyword evidence="16" id="KW-1185">Reference proteome</keyword>
<feature type="domain" description="DUS-like FMN-binding" evidence="14">
    <location>
        <begin position="21"/>
        <end position="320"/>
    </location>
</feature>
<dbReference type="CDD" id="cd02801">
    <property type="entry name" value="DUS_like_FMN"/>
    <property type="match status" value="1"/>
</dbReference>
<evidence type="ECO:0000256" key="6">
    <source>
        <dbReference type="ARBA" id="ARBA00023002"/>
    </source>
</evidence>
<keyword evidence="5" id="KW-0521">NADP</keyword>
<sequence length="502" mass="57934">MPKHDGFKFWREKLNESRFIVAPMVEQSELPWRVLSRKYSAQLCYTPMMHAGVFCRDPTYRTENFSTCPEDRPLIAQFCSDDPELFTKAAQMIQDQCDAIDINLGCPQNIARRGHYGAFLQDEWELIHQILSHAVENLRVPVTAKIRVFEDIGKTVEYAKMIESTGIAILTVHGRTREQKGANTGLASWEHIKAVKKAVKIPVFANGNILNFNDVLECLKQTECEGVMVAETNLFNPAIFSGLNPNTYDIAYEYMLYVEKYPCNYACIRGHLFKIFQKVFERHKDLREKMGKLKSIESIKECILEIKEAILKDNEEKINDEPKNNSELDYWLCQSHLRPIQGAKLDQEREEIKKLVDEKISSGPVSPSTLKRHIEELNSTLNEETNKESILKCANIIERKKRKLERNERKIKYFKELEERNHSNLKEKYASCGGCKNPKGTGCEYGLCRKCCKDKIFTEMIDCKGHGLKCKNKNKQNNEKDDKNDLGQNSNILENNFNNILA</sequence>